<dbReference type="Proteomes" id="UP001139028">
    <property type="component" value="Unassembled WGS sequence"/>
</dbReference>
<dbReference type="Gene3D" id="1.10.3210.10">
    <property type="entry name" value="Hypothetical protein af1432"/>
    <property type="match status" value="1"/>
</dbReference>
<protein>
    <recommendedName>
        <fullName evidence="3">Metal-dependent HD superfamily phosphohydrolase</fullName>
    </recommendedName>
</protein>
<organism evidence="1 2">
    <name type="scientific">Microbulbifer okhotskensis</name>
    <dbReference type="NCBI Taxonomy" id="2926617"/>
    <lineage>
        <taxon>Bacteria</taxon>
        <taxon>Pseudomonadati</taxon>
        <taxon>Pseudomonadota</taxon>
        <taxon>Gammaproteobacteria</taxon>
        <taxon>Cellvibrionales</taxon>
        <taxon>Microbulbiferaceae</taxon>
        <taxon>Microbulbifer</taxon>
    </lineage>
</organism>
<keyword evidence="2" id="KW-1185">Reference proteome</keyword>
<evidence type="ECO:0000313" key="2">
    <source>
        <dbReference type="Proteomes" id="UP001139028"/>
    </source>
</evidence>
<dbReference type="PANTHER" id="PTHR21174">
    <property type="match status" value="1"/>
</dbReference>
<dbReference type="SUPFAM" id="SSF109604">
    <property type="entry name" value="HD-domain/PDEase-like"/>
    <property type="match status" value="1"/>
</dbReference>
<gene>
    <name evidence="1" type="ORF">MO867_17720</name>
</gene>
<evidence type="ECO:0008006" key="3">
    <source>
        <dbReference type="Google" id="ProtNLM"/>
    </source>
</evidence>
<dbReference type="RefSeq" id="WP_252471634.1">
    <property type="nucleotide sequence ID" value="NZ_JALBWM010000111.1"/>
</dbReference>
<dbReference type="PANTHER" id="PTHR21174:SF0">
    <property type="entry name" value="HD PHOSPHOHYDROLASE FAMILY PROTEIN-RELATED"/>
    <property type="match status" value="1"/>
</dbReference>
<dbReference type="EMBL" id="JALBWM010000111">
    <property type="protein sequence ID" value="MCO1336173.1"/>
    <property type="molecule type" value="Genomic_DNA"/>
</dbReference>
<reference evidence="1" key="1">
    <citation type="journal article" date="2022" name="Arch. Microbiol.">
        <title>Microbulbifer okhotskensis sp. nov., isolated from a deep bottom sediment of the Okhotsk Sea.</title>
        <authorList>
            <person name="Romanenko L."/>
            <person name="Kurilenko V."/>
            <person name="Otstavnykh N."/>
            <person name="Velansky P."/>
            <person name="Isaeva M."/>
            <person name="Mikhailov V."/>
        </authorList>
    </citation>
    <scope>NUCLEOTIDE SEQUENCE</scope>
    <source>
        <strain evidence="1">OS29</strain>
    </source>
</reference>
<evidence type="ECO:0000313" key="1">
    <source>
        <dbReference type="EMBL" id="MCO1336173.1"/>
    </source>
</evidence>
<dbReference type="AlphaFoldDB" id="A0A9X2EUL6"/>
<sequence>MNQSRWLNLMKGAKLPGSIPCFEKLIAAYSEGHRYYHTGHHIDAMLRHLDQVSDLAEHPYEVELAIWFHDAIYKPFSSNNEEYSALWAREFLLNAGYNPRSTERVYQLIMATCNSHAPASIDEKLIIDIDLTILGASEETFDAYETQVRKEYRLVPLMIYQKKTQQAVKGFPVSG</sequence>
<dbReference type="PIRSF" id="PIRSF035170">
    <property type="entry name" value="HD_phosphohydro"/>
    <property type="match status" value="1"/>
</dbReference>
<name>A0A9X2EUL6_9GAMM</name>
<dbReference type="InterPro" id="IPR009218">
    <property type="entry name" value="HD_phosphohydro"/>
</dbReference>
<accession>A0A9X2EUL6</accession>
<proteinExistence type="predicted"/>
<comment type="caution">
    <text evidence="1">The sequence shown here is derived from an EMBL/GenBank/DDBJ whole genome shotgun (WGS) entry which is preliminary data.</text>
</comment>